<name>A0ABU5MWC9_9BACT</name>
<dbReference type="EMBL" id="JARVCO010000010">
    <property type="protein sequence ID" value="MDZ8118534.1"/>
    <property type="molecule type" value="Genomic_DNA"/>
</dbReference>
<proteinExistence type="predicted"/>
<accession>A0ABU5MWC9</accession>
<dbReference type="Proteomes" id="UP001290861">
    <property type="component" value="Unassembled WGS sequence"/>
</dbReference>
<organism evidence="1 2">
    <name type="scientific">Pontiella agarivorans</name>
    <dbReference type="NCBI Taxonomy" id="3038953"/>
    <lineage>
        <taxon>Bacteria</taxon>
        <taxon>Pseudomonadati</taxon>
        <taxon>Kiritimatiellota</taxon>
        <taxon>Kiritimatiellia</taxon>
        <taxon>Kiritimatiellales</taxon>
        <taxon>Pontiellaceae</taxon>
        <taxon>Pontiella</taxon>
    </lineage>
</organism>
<reference evidence="1 2" key="1">
    <citation type="journal article" date="2024" name="Appl. Environ. Microbiol.">
        <title>Pontiella agarivorans sp. nov., a novel marine anaerobic bacterium capable of degrading macroalgal polysaccharides and fixing nitrogen.</title>
        <authorList>
            <person name="Liu N."/>
            <person name="Kivenson V."/>
            <person name="Peng X."/>
            <person name="Cui Z."/>
            <person name="Lankiewicz T.S."/>
            <person name="Gosselin K.M."/>
            <person name="English C.J."/>
            <person name="Blair E.M."/>
            <person name="O'Malley M.A."/>
            <person name="Valentine D.L."/>
        </authorList>
    </citation>
    <scope>NUCLEOTIDE SEQUENCE [LARGE SCALE GENOMIC DNA]</scope>
    <source>
        <strain evidence="1 2">NLcol2</strain>
    </source>
</reference>
<protein>
    <submittedName>
        <fullName evidence="1">Uncharacterized protein</fullName>
    </submittedName>
</protein>
<evidence type="ECO:0000313" key="1">
    <source>
        <dbReference type="EMBL" id="MDZ8118534.1"/>
    </source>
</evidence>
<gene>
    <name evidence="1" type="ORF">P9H32_07825</name>
</gene>
<evidence type="ECO:0000313" key="2">
    <source>
        <dbReference type="Proteomes" id="UP001290861"/>
    </source>
</evidence>
<dbReference type="RefSeq" id="WP_322608333.1">
    <property type="nucleotide sequence ID" value="NZ_JARVCO010000010.1"/>
</dbReference>
<sequence>MNATSFTSKAWLLDGPVDSLPGLLHLENGKLTFLMLEQGTFSTKRFGNLLAEAGCAVAERGEDQFPIEYFSIPLDAIRRFHIPWYSFGAGGGLETDRKRYRFSFVKPQNTVEPTYFSEGLMQWRGGAGQEEVNILEGRASGKIWKALLNSRNG</sequence>
<comment type="caution">
    <text evidence="1">The sequence shown here is derived from an EMBL/GenBank/DDBJ whole genome shotgun (WGS) entry which is preliminary data.</text>
</comment>
<keyword evidence="2" id="KW-1185">Reference proteome</keyword>